<dbReference type="InterPro" id="IPR036412">
    <property type="entry name" value="HAD-like_sf"/>
</dbReference>
<dbReference type="SUPFAM" id="SSF56784">
    <property type="entry name" value="HAD-like"/>
    <property type="match status" value="1"/>
</dbReference>
<feature type="compositionally biased region" description="Acidic residues" evidence="8">
    <location>
        <begin position="173"/>
        <end position="185"/>
    </location>
</feature>
<dbReference type="Gene3D" id="3.40.50.1000">
    <property type="entry name" value="HAD superfamily/HAD-like"/>
    <property type="match status" value="1"/>
</dbReference>
<dbReference type="InterPro" id="IPR023214">
    <property type="entry name" value="HAD_sf"/>
</dbReference>
<evidence type="ECO:0000256" key="5">
    <source>
        <dbReference type="ARBA" id="ARBA00048336"/>
    </source>
</evidence>
<feature type="active site" description="4-aspartylphosphate intermediate" evidence="6">
    <location>
        <position position="1011"/>
    </location>
</feature>
<reference evidence="11" key="2">
    <citation type="submission" date="2025-08" db="UniProtKB">
        <authorList>
            <consortium name="RefSeq"/>
        </authorList>
    </citation>
    <scope>IDENTIFICATION</scope>
    <source>
        <tissue evidence="11">Blood</tissue>
    </source>
</reference>
<feature type="active site" description="Proton donor" evidence="6">
    <location>
        <position position="1013"/>
    </location>
</feature>
<feature type="site" description="Transition state stabilizer" evidence="7">
    <location>
        <position position="1067"/>
    </location>
</feature>
<dbReference type="Pfam" id="PF03031">
    <property type="entry name" value="NIF"/>
    <property type="match status" value="1"/>
</dbReference>
<comment type="catalytic activity">
    <reaction evidence="5">
        <text>O-phospho-L-threonyl-[protein] + H2O = L-threonyl-[protein] + phosphate</text>
        <dbReference type="Rhea" id="RHEA:47004"/>
        <dbReference type="Rhea" id="RHEA-COMP:11060"/>
        <dbReference type="Rhea" id="RHEA-COMP:11605"/>
        <dbReference type="ChEBI" id="CHEBI:15377"/>
        <dbReference type="ChEBI" id="CHEBI:30013"/>
        <dbReference type="ChEBI" id="CHEBI:43474"/>
        <dbReference type="ChEBI" id="CHEBI:61977"/>
        <dbReference type="EC" id="3.1.3.16"/>
    </reaction>
</comment>
<dbReference type="AlphaFoldDB" id="A0A979EVJ2"/>
<dbReference type="InterPro" id="IPR040078">
    <property type="entry name" value="RNA_Pol_CTD_Phosphatase"/>
</dbReference>
<dbReference type="InterPro" id="IPR050365">
    <property type="entry name" value="TIM50"/>
</dbReference>
<dbReference type="PROSITE" id="PS50969">
    <property type="entry name" value="FCP1"/>
    <property type="match status" value="1"/>
</dbReference>
<evidence type="ECO:0000256" key="3">
    <source>
        <dbReference type="ARBA" id="ARBA00022912"/>
    </source>
</evidence>
<evidence type="ECO:0000259" key="9">
    <source>
        <dbReference type="PROSITE" id="PS50969"/>
    </source>
</evidence>
<dbReference type="GeneID" id="100528884"/>
<reference evidence="10" key="1">
    <citation type="journal article" date="2016" name="Nat. Commun.">
        <title>The channel catfish genome sequence provides insights into the evolution of scale formation in teleosts.</title>
        <authorList>
            <person name="Liu Z."/>
            <person name="Liu S."/>
            <person name="Yao J."/>
            <person name="Bao L."/>
            <person name="Zhang J."/>
            <person name="Li Y."/>
            <person name="Jiang C."/>
            <person name="Sun L."/>
            <person name="Wang R."/>
            <person name="Zhang Y."/>
            <person name="Zhou T."/>
            <person name="Zeng Q."/>
            <person name="Fu Q."/>
            <person name="Gao S."/>
            <person name="Li N."/>
            <person name="Koren S."/>
            <person name="Jiang Y."/>
            <person name="Zimin A."/>
            <person name="Xu P."/>
            <person name="Phillippy A.M."/>
            <person name="Geng X."/>
            <person name="Song L."/>
            <person name="Sun F."/>
            <person name="Li C."/>
            <person name="Wang X."/>
            <person name="Chen A."/>
            <person name="Jin Y."/>
            <person name="Yuan Z."/>
            <person name="Yang Y."/>
            <person name="Tan S."/>
            <person name="Peatman E."/>
            <person name="Lu J."/>
            <person name="Qin Z."/>
            <person name="Dunham R."/>
            <person name="Li Z."/>
            <person name="Sonstegard T."/>
            <person name="Feng J."/>
            <person name="Danzmann R.G."/>
            <person name="Schroeder S."/>
            <person name="Scheffler B."/>
            <person name="Duke M.V."/>
            <person name="Ballard L."/>
            <person name="Kucuktas H."/>
            <person name="Kaltenboeck L."/>
            <person name="Liu H."/>
            <person name="Armbruster J."/>
            <person name="Xie Y."/>
            <person name="Kirby M.L."/>
            <person name="Tian Y."/>
            <person name="Flanagan M.E."/>
            <person name="Mu W."/>
            <person name="Waldbieser G.C."/>
        </authorList>
    </citation>
    <scope>NUCLEOTIDE SEQUENCE [LARGE SCALE GENOMIC DNA]</scope>
    <source>
        <strain evidence="10">SDA103</strain>
    </source>
</reference>
<dbReference type="GO" id="GO:0008420">
    <property type="term" value="F:RNA polymerase II CTD heptapeptide repeat phosphatase activity"/>
    <property type="evidence" value="ECO:0007669"/>
    <property type="project" value="InterPro"/>
</dbReference>
<dbReference type="RefSeq" id="XP_047011759.1">
    <property type="nucleotide sequence ID" value="XM_047155803.2"/>
</dbReference>
<dbReference type="CDD" id="cd07521">
    <property type="entry name" value="HAD_FCP1-like"/>
    <property type="match status" value="1"/>
</dbReference>
<keyword evidence="3" id="KW-0904">Protein phosphatase</keyword>
<feature type="site" description="Transition state stabilizer" evidence="7">
    <location>
        <position position="1105"/>
    </location>
</feature>
<feature type="compositionally biased region" description="Basic and acidic residues" evidence="8">
    <location>
        <begin position="347"/>
        <end position="365"/>
    </location>
</feature>
<dbReference type="FunFam" id="3.40.50.1000:FF:000013">
    <property type="entry name" value="Carboxy-terminal domain RNA polymerase II polypeptide A small"/>
    <property type="match status" value="1"/>
</dbReference>
<dbReference type="NCBIfam" id="TIGR02251">
    <property type="entry name" value="HIF-SF_euk"/>
    <property type="match status" value="1"/>
</dbReference>
<evidence type="ECO:0000256" key="7">
    <source>
        <dbReference type="PIRSR" id="PIRSR640078-3"/>
    </source>
</evidence>
<dbReference type="CTD" id="58190"/>
<dbReference type="SMART" id="SM00577">
    <property type="entry name" value="CPDc"/>
    <property type="match status" value="1"/>
</dbReference>
<keyword evidence="2" id="KW-0378">Hydrolase</keyword>
<dbReference type="SFLD" id="SFLDS00003">
    <property type="entry name" value="Haloacid_Dehalogenase"/>
    <property type="match status" value="1"/>
</dbReference>
<comment type="catalytic activity">
    <reaction evidence="4">
        <text>O-phospho-L-seryl-[protein] + H2O = L-seryl-[protein] + phosphate</text>
        <dbReference type="Rhea" id="RHEA:20629"/>
        <dbReference type="Rhea" id="RHEA-COMP:9863"/>
        <dbReference type="Rhea" id="RHEA-COMP:11604"/>
        <dbReference type="ChEBI" id="CHEBI:15377"/>
        <dbReference type="ChEBI" id="CHEBI:29999"/>
        <dbReference type="ChEBI" id="CHEBI:43474"/>
        <dbReference type="ChEBI" id="CHEBI:83421"/>
        <dbReference type="EC" id="3.1.3.16"/>
    </reaction>
</comment>
<evidence type="ECO:0000256" key="2">
    <source>
        <dbReference type="ARBA" id="ARBA00022801"/>
    </source>
</evidence>
<evidence type="ECO:0000313" key="10">
    <source>
        <dbReference type="Proteomes" id="UP000221080"/>
    </source>
</evidence>
<evidence type="ECO:0000256" key="1">
    <source>
        <dbReference type="ARBA" id="ARBA00013081"/>
    </source>
</evidence>
<dbReference type="InterPro" id="IPR004274">
    <property type="entry name" value="FCP1_dom"/>
</dbReference>
<feature type="region of interest" description="Disordered" evidence="8">
    <location>
        <begin position="50"/>
        <end position="85"/>
    </location>
</feature>
<dbReference type="EC" id="3.1.3.16" evidence="1"/>
<evidence type="ECO:0000256" key="8">
    <source>
        <dbReference type="SAM" id="MobiDB-lite"/>
    </source>
</evidence>
<gene>
    <name evidence="11" type="primary">ctdsp1</name>
    <name evidence="11" type="synonym">ctds1</name>
</gene>
<dbReference type="PANTHER" id="PTHR12210">
    <property type="entry name" value="DULLARD PROTEIN PHOSPHATASE"/>
    <property type="match status" value="1"/>
</dbReference>
<organism evidence="10 11">
    <name type="scientific">Ictalurus punctatus</name>
    <name type="common">Channel catfish</name>
    <name type="synonym">Silurus punctatus</name>
    <dbReference type="NCBI Taxonomy" id="7998"/>
    <lineage>
        <taxon>Eukaryota</taxon>
        <taxon>Metazoa</taxon>
        <taxon>Chordata</taxon>
        <taxon>Craniata</taxon>
        <taxon>Vertebrata</taxon>
        <taxon>Euteleostomi</taxon>
        <taxon>Actinopterygii</taxon>
        <taxon>Neopterygii</taxon>
        <taxon>Teleostei</taxon>
        <taxon>Ostariophysi</taxon>
        <taxon>Siluriformes</taxon>
        <taxon>Ictaluridae</taxon>
        <taxon>Ictalurus</taxon>
    </lineage>
</organism>
<keyword evidence="10" id="KW-1185">Reference proteome</keyword>
<dbReference type="InterPro" id="IPR011948">
    <property type="entry name" value="Dullard_phosphatase"/>
</dbReference>
<feature type="domain" description="FCP1 homology" evidence="9">
    <location>
        <begin position="1001"/>
        <end position="1159"/>
    </location>
</feature>
<dbReference type="OrthoDB" id="277011at2759"/>
<proteinExistence type="predicted"/>
<evidence type="ECO:0000256" key="4">
    <source>
        <dbReference type="ARBA" id="ARBA00047761"/>
    </source>
</evidence>
<feature type="region of interest" description="Disordered" evidence="8">
    <location>
        <begin position="347"/>
        <end position="396"/>
    </location>
</feature>
<name>A0A979EVJ2_ICTPU</name>
<evidence type="ECO:0000256" key="6">
    <source>
        <dbReference type="PIRSR" id="PIRSR640078-1"/>
    </source>
</evidence>
<evidence type="ECO:0000313" key="11">
    <source>
        <dbReference type="RefSeq" id="XP_047011759.1"/>
    </source>
</evidence>
<feature type="region of interest" description="Disordered" evidence="8">
    <location>
        <begin position="167"/>
        <end position="188"/>
    </location>
</feature>
<accession>A0A979EVJ2</accession>
<sequence>MPAELCFDPSKVLQQDCPTEESKSLENATESSAISAEQKISVDFTVHQNVSGLTQPDGDYSENGQLLGELTERDELDYSESSSLSDFDLEHSESFSISSGDVHSIENSECSESNMESNISDQTLMEEDEPEAFTLFQAMPDLCMYYEQVDTEIQEVDLSDLEMLYEHGTESEQPLEEDSSDEGSEEISVSDLYEQYGEPDQNAVFELDQERCRSFEQCELNNQNMPCECHTTHFESSEMCQASKESMPAGLSGSLEQQAPAGQLENAYDSELSAKNSLGSRTDSFESLVRSQLCNDFAELTLEQNQSFEYYTEQDYSQLSLYEIECDKMLGQCLSCGKYFEKCESSEQRESSEPARNSEDSRESESFGNPPELCEAFGTPGSELPRENPPIECNTNEVKKQPECDMMFFGSMETFEARWLSQFLAVDGHQNNTFEMQDVEDLNVAVSEPSNELLSCDSNAEAEPVIEPLDTSSDQRTLCEECEMRGNAQLKYDVHSQLFELCNVKAGTFDLEYDESRAGELVVKEASIDDCSEEEYADCIDGKSQGSAETDESFKSFIDEPEEIDPIQTDDGEPICDLPETDECCTRHRQESHEVIDGLSDATDSYTNDGVEAHENTQESCSEPETLGTEIYKTYAEVLCSGLGIETVQSRTPCLEHAVSIDEEDHEPKLNDEDTTAHGVEDQDPEVFFKDEKIVESHGEMIVLDPSESESDELPTVDESIYKSDTSDPCPVQSAGHGREISTLGMYAEDDRIIESEVFEKVTEVFRPVEKEVKHDLVLESGPDESENANKNEACWSNLTDDTQINEEDELEVETEGDHGPCFYEIETCEDVDTSVFVSEEVADVDECTEVVSAVEQCKELNASEDPQNGAHDLLLVQNAVELQSDKDPVKDPEPPGCCNLSFELTDTTEQKDDFPPQSKCSETLDGIIHQVARSKPTELGEPDDFFNLAGENATSDQIEASEDTEASDDEDYAESCDCEFCVQSIEQVPAKPLLPQIKSKDVGKICVVIDLDETLVHSSFKPVNNADFIIPVEIDGAVHQVYVLKRPHVDEFLKRMGELFECVLFTASLAKYADPVSDLLDKWGAFRCRLFRESCVFHRGNYVKDLSRLGRDLNKVIIVDNSPASYIFHPDNAVPVASWFDDMSDTELLDLIPFFERLSKVDDVYAVLKQQRTSS</sequence>
<protein>
    <recommendedName>
        <fullName evidence="1">protein-serine/threonine phosphatase</fullName>
        <ecNumber evidence="1">3.1.3.16</ecNumber>
    </recommendedName>
</protein>
<dbReference type="SFLD" id="SFLDG01124">
    <property type="entry name" value="C0.1:_RNA_Pol_CTD_Phosphatase"/>
    <property type="match status" value="1"/>
</dbReference>
<dbReference type="Proteomes" id="UP000221080">
    <property type="component" value="Chromosome 6"/>
</dbReference>